<evidence type="ECO:0000256" key="4">
    <source>
        <dbReference type="ARBA" id="ARBA00022475"/>
    </source>
</evidence>
<accession>A0A1B7LF40</accession>
<evidence type="ECO:0000256" key="2">
    <source>
        <dbReference type="ARBA" id="ARBA00005417"/>
    </source>
</evidence>
<dbReference type="PROSITE" id="PS00211">
    <property type="entry name" value="ABC_TRANSPORTER_1"/>
    <property type="match status" value="1"/>
</dbReference>
<keyword evidence="3" id="KW-0813">Transport</keyword>
<dbReference type="InterPro" id="IPR017871">
    <property type="entry name" value="ABC_transporter-like_CS"/>
</dbReference>
<dbReference type="STRING" id="1838280.A6M21_08845"/>
<dbReference type="GO" id="GO:0005886">
    <property type="term" value="C:plasma membrane"/>
    <property type="evidence" value="ECO:0007669"/>
    <property type="project" value="UniProtKB-SubCell"/>
</dbReference>
<name>A0A1B7LF40_9FIRM</name>
<dbReference type="PIRSF" id="PIRSF039085">
    <property type="entry name" value="ABC_ATPase_HisP"/>
    <property type="match status" value="1"/>
</dbReference>
<sequence length="240" mass="26597">MIKVTNLHKHFGRLEVLRGIDCRIAPQEVVVVIGPSGSGKSTFLRCLNLLEEPTAGEVVVDGVCLTDPKTNINEIRQEVGMVFQRFNLFPHKTALENITLAPLRVRRMSRAQAREVAYNLLAKVGLSDKADVYPDQLSGGQQQRVAIARALAMRPKIMLFDEPTSALDPEMVGEVLAVMKDLAREGMTMVVVTHEMGFAREVGDRVLFMDEGKILEEGAPGQIFSRPGNERLQSFLSKIL</sequence>
<evidence type="ECO:0000259" key="9">
    <source>
        <dbReference type="PROSITE" id="PS50893"/>
    </source>
</evidence>
<keyword evidence="8" id="KW-0472">Membrane</keyword>
<dbReference type="Pfam" id="PF00005">
    <property type="entry name" value="ABC_tran"/>
    <property type="match status" value="1"/>
</dbReference>
<evidence type="ECO:0000256" key="7">
    <source>
        <dbReference type="ARBA" id="ARBA00022970"/>
    </source>
</evidence>
<protein>
    <submittedName>
        <fullName evidence="10">Peptide ABC transporter ATP-binding protein</fullName>
    </submittedName>
</protein>
<organism evidence="10 11">
    <name type="scientific">Desulfotomaculum copahuensis</name>
    <dbReference type="NCBI Taxonomy" id="1838280"/>
    <lineage>
        <taxon>Bacteria</taxon>
        <taxon>Bacillati</taxon>
        <taxon>Bacillota</taxon>
        <taxon>Clostridia</taxon>
        <taxon>Eubacteriales</taxon>
        <taxon>Desulfotomaculaceae</taxon>
        <taxon>Desulfotomaculum</taxon>
    </lineage>
</organism>
<comment type="subcellular location">
    <subcellularLocation>
        <location evidence="1">Cell membrane</location>
        <topology evidence="1">Peripheral membrane protein</topology>
    </subcellularLocation>
</comment>
<keyword evidence="6 10" id="KW-0067">ATP-binding</keyword>
<dbReference type="InterPro" id="IPR030679">
    <property type="entry name" value="ABC_ATPase_HisP-typ"/>
</dbReference>
<dbReference type="InterPro" id="IPR003439">
    <property type="entry name" value="ABC_transporter-like_ATP-bd"/>
</dbReference>
<evidence type="ECO:0000256" key="1">
    <source>
        <dbReference type="ARBA" id="ARBA00004202"/>
    </source>
</evidence>
<keyword evidence="5" id="KW-0547">Nucleotide-binding</keyword>
<dbReference type="PANTHER" id="PTHR43166:SF9">
    <property type="entry name" value="GLUTAMATE_ASPARTATE IMPORT ATP-BINDING PROTEIN GLTL"/>
    <property type="match status" value="1"/>
</dbReference>
<dbReference type="FunFam" id="3.40.50.300:FF:000020">
    <property type="entry name" value="Amino acid ABC transporter ATP-binding component"/>
    <property type="match status" value="1"/>
</dbReference>
<keyword evidence="7" id="KW-0029">Amino-acid transport</keyword>
<dbReference type="Gene3D" id="3.40.50.300">
    <property type="entry name" value="P-loop containing nucleotide triphosphate hydrolases"/>
    <property type="match status" value="1"/>
</dbReference>
<comment type="caution">
    <text evidence="10">The sequence shown here is derived from an EMBL/GenBank/DDBJ whole genome shotgun (WGS) entry which is preliminary data.</text>
</comment>
<keyword evidence="11" id="KW-1185">Reference proteome</keyword>
<dbReference type="Proteomes" id="UP000078532">
    <property type="component" value="Unassembled WGS sequence"/>
</dbReference>
<keyword evidence="4" id="KW-1003">Cell membrane</keyword>
<evidence type="ECO:0000313" key="10">
    <source>
        <dbReference type="EMBL" id="OAT82259.1"/>
    </source>
</evidence>
<gene>
    <name evidence="10" type="ORF">A6M21_08845</name>
</gene>
<dbReference type="InterPro" id="IPR050086">
    <property type="entry name" value="MetN_ABC_transporter-like"/>
</dbReference>
<dbReference type="AlphaFoldDB" id="A0A1B7LF40"/>
<dbReference type="SMART" id="SM00382">
    <property type="entry name" value="AAA"/>
    <property type="match status" value="1"/>
</dbReference>
<dbReference type="SUPFAM" id="SSF52540">
    <property type="entry name" value="P-loop containing nucleoside triphosphate hydrolases"/>
    <property type="match status" value="1"/>
</dbReference>
<feature type="domain" description="ABC transporter" evidence="9">
    <location>
        <begin position="2"/>
        <end position="236"/>
    </location>
</feature>
<dbReference type="EMBL" id="LYVF01000137">
    <property type="protein sequence ID" value="OAT82259.1"/>
    <property type="molecule type" value="Genomic_DNA"/>
</dbReference>
<dbReference type="PANTHER" id="PTHR43166">
    <property type="entry name" value="AMINO ACID IMPORT ATP-BINDING PROTEIN"/>
    <property type="match status" value="1"/>
</dbReference>
<dbReference type="GO" id="GO:0016887">
    <property type="term" value="F:ATP hydrolysis activity"/>
    <property type="evidence" value="ECO:0007669"/>
    <property type="project" value="InterPro"/>
</dbReference>
<comment type="similarity">
    <text evidence="2">Belongs to the ABC transporter superfamily.</text>
</comment>
<reference evidence="10 11" key="1">
    <citation type="submission" date="2016-04" db="EMBL/GenBank/DDBJ databases">
        <authorList>
            <person name="Evans L.H."/>
            <person name="Alamgir A."/>
            <person name="Owens N."/>
            <person name="Weber N.D."/>
            <person name="Virtaneva K."/>
            <person name="Barbian K."/>
            <person name="Babar A."/>
            <person name="Rosenke K."/>
        </authorList>
    </citation>
    <scope>NUCLEOTIDE SEQUENCE [LARGE SCALE GENOMIC DNA]</scope>
    <source>
        <strain evidence="10 11">LMa1</strain>
    </source>
</reference>
<proteinExistence type="inferred from homology"/>
<evidence type="ECO:0000256" key="5">
    <source>
        <dbReference type="ARBA" id="ARBA00022741"/>
    </source>
</evidence>
<dbReference type="CDD" id="cd03262">
    <property type="entry name" value="ABC_HisP_GlnQ"/>
    <property type="match status" value="1"/>
</dbReference>
<evidence type="ECO:0000256" key="3">
    <source>
        <dbReference type="ARBA" id="ARBA00022448"/>
    </source>
</evidence>
<dbReference type="OrthoDB" id="9802264at2"/>
<dbReference type="InterPro" id="IPR027417">
    <property type="entry name" value="P-loop_NTPase"/>
</dbReference>
<dbReference type="GO" id="GO:0015424">
    <property type="term" value="F:ABC-type amino acid transporter activity"/>
    <property type="evidence" value="ECO:0007669"/>
    <property type="project" value="InterPro"/>
</dbReference>
<dbReference type="RefSeq" id="WP_066667717.1">
    <property type="nucleotide sequence ID" value="NZ_LYVF01000137.1"/>
</dbReference>
<evidence type="ECO:0000256" key="6">
    <source>
        <dbReference type="ARBA" id="ARBA00022840"/>
    </source>
</evidence>
<dbReference type="PROSITE" id="PS50893">
    <property type="entry name" value="ABC_TRANSPORTER_2"/>
    <property type="match status" value="1"/>
</dbReference>
<dbReference type="InterPro" id="IPR003593">
    <property type="entry name" value="AAA+_ATPase"/>
</dbReference>
<evidence type="ECO:0000313" key="11">
    <source>
        <dbReference type="Proteomes" id="UP000078532"/>
    </source>
</evidence>
<dbReference type="GO" id="GO:0005524">
    <property type="term" value="F:ATP binding"/>
    <property type="evidence" value="ECO:0007669"/>
    <property type="project" value="UniProtKB-KW"/>
</dbReference>
<evidence type="ECO:0000256" key="8">
    <source>
        <dbReference type="ARBA" id="ARBA00023136"/>
    </source>
</evidence>